<dbReference type="Proteomes" id="UP000274429">
    <property type="component" value="Unassembled WGS sequence"/>
</dbReference>
<feature type="transmembrane region" description="Helical" evidence="2">
    <location>
        <begin position="591"/>
        <end position="616"/>
    </location>
</feature>
<feature type="transmembrane region" description="Helical" evidence="2">
    <location>
        <begin position="375"/>
        <end position="395"/>
    </location>
</feature>
<protein>
    <submittedName>
        <fullName evidence="5">Lipase_3 domain-containing protein</fullName>
    </submittedName>
</protein>
<keyword evidence="2" id="KW-0812">Transmembrane</keyword>
<feature type="compositionally biased region" description="Basic and acidic residues" evidence="1">
    <location>
        <begin position="929"/>
        <end position="941"/>
    </location>
</feature>
<keyword evidence="2" id="KW-1133">Transmembrane helix</keyword>
<feature type="region of interest" description="Disordered" evidence="1">
    <location>
        <begin position="914"/>
        <end position="941"/>
    </location>
</feature>
<feature type="compositionally biased region" description="Polar residues" evidence="1">
    <location>
        <begin position="914"/>
        <end position="928"/>
    </location>
</feature>
<dbReference type="InterPro" id="IPR053291">
    <property type="entry name" value="Ommatidial_diff-associated"/>
</dbReference>
<evidence type="ECO:0000313" key="3">
    <source>
        <dbReference type="EMBL" id="VDM31712.1"/>
    </source>
</evidence>
<dbReference type="EMBL" id="UYWX01020364">
    <property type="protein sequence ID" value="VDM31712.1"/>
    <property type="molecule type" value="Genomic_DNA"/>
</dbReference>
<feature type="transmembrane region" description="Helical" evidence="2">
    <location>
        <begin position="95"/>
        <end position="119"/>
    </location>
</feature>
<name>A0A0R3X268_HYDTA</name>
<dbReference type="OrthoDB" id="10033661at2759"/>
<dbReference type="PANTHER" id="PTHR21579">
    <property type="entry name" value="PROTEIN TINCAR"/>
    <property type="match status" value="1"/>
</dbReference>
<proteinExistence type="predicted"/>
<organism evidence="5">
    <name type="scientific">Hydatigena taeniaeformis</name>
    <name type="common">Feline tapeworm</name>
    <name type="synonym">Taenia taeniaeformis</name>
    <dbReference type="NCBI Taxonomy" id="6205"/>
    <lineage>
        <taxon>Eukaryota</taxon>
        <taxon>Metazoa</taxon>
        <taxon>Spiralia</taxon>
        <taxon>Lophotrochozoa</taxon>
        <taxon>Platyhelminthes</taxon>
        <taxon>Cestoda</taxon>
        <taxon>Eucestoda</taxon>
        <taxon>Cyclophyllidea</taxon>
        <taxon>Taeniidae</taxon>
        <taxon>Hydatigera</taxon>
    </lineage>
</organism>
<keyword evidence="2" id="KW-0472">Membrane</keyword>
<feature type="transmembrane region" description="Helical" evidence="2">
    <location>
        <begin position="407"/>
        <end position="426"/>
    </location>
</feature>
<feature type="transmembrane region" description="Helical" evidence="2">
    <location>
        <begin position="209"/>
        <end position="231"/>
    </location>
</feature>
<feature type="transmembrane region" description="Helical" evidence="2">
    <location>
        <begin position="628"/>
        <end position="648"/>
    </location>
</feature>
<reference evidence="3 4" key="2">
    <citation type="submission" date="2018-11" db="EMBL/GenBank/DDBJ databases">
        <authorList>
            <consortium name="Pathogen Informatics"/>
        </authorList>
    </citation>
    <scope>NUCLEOTIDE SEQUENCE [LARGE SCALE GENOMIC DNA]</scope>
</reference>
<evidence type="ECO:0000256" key="1">
    <source>
        <dbReference type="SAM" id="MobiDB-lite"/>
    </source>
</evidence>
<gene>
    <name evidence="3" type="ORF">TTAC_LOCUS7346</name>
</gene>
<feature type="compositionally biased region" description="Polar residues" evidence="1">
    <location>
        <begin position="868"/>
        <end position="879"/>
    </location>
</feature>
<sequence>MSIPDANSHPAFYHSKKRIWDFPITVPSSHCNKPPRQTKMNAYCVGGFDSLWKLWYAVFVVLSTCLIFWLAIVRYREFKTQSFHPRFGFDWNWSFPLNLQVACLVVVVCLFPLLIYASISRVGHSANDGIVLGRDCLHLHAMLAQLPCFRLAQRSADPEAAERLRARIARSTQSLNEATHSPDFESFIIQDRVDALEHASWYVATRQQLRPFACLIHVLIAFALLLPVCVFEAEQIKNEAIPPACCISDAAMGGRCQSQTDESCHCLMGHRVCANTVDSDARPIPVLRPRCTNAQGHLIINAYFTEYVWHSNLDWFLNGFRGWLDVYPRLNVSSPSLDKSQILSGFGANYKRKESSKQFIGHPYPSIPADLSPEFVLLAITLVMLTIRFAAPFWFTSRSFSTLLSLYTAITGWYILLEAAAVELLLKIYTAGSRDNYGNRVDVIPINLQLMETWVCILTSAIGFLSLLAGLMALYSFGELLFQRSVTNYATLIMAGEFDVAKLQDNILREDRGSALIEDGVMEDNDLFGPSVIAVSTKIWRPTRKASVALGNTSSALSTSSDTLRSKSASTHGIQIKPAGKPNNLKASISFWPSLISALSFACLVITRSCLFGPMLQCYWHARIKLPLIYVIFSIVYMIFWLVLWFVVTVKTAWRFRLLHMPAPSTSRSRFASPKHRSHAERLGLGVSQLAPWPLMNNPAAAQLGASFFWPWLQYQNGFSHTRNGSLAFGGSPNQYDGNYIDGGPPEVNPMYGCFTDTQQANPGGLLRDGPPTLSDESDNVMQIEYDRPSNYAYLQKGAGLVTICDGDGVSEESYQPYRRNPADPTYVSLASLGRASSPQRSSQGGSRRGALGARVTFKSDDEGGTAEGNNASSDSGVCTNGSGSRIVGKINLSNHPLFVGAASVAGDRANSSQGFINQNASKTTHSSVRLETDERLCSQV</sequence>
<evidence type="ECO:0000256" key="2">
    <source>
        <dbReference type="SAM" id="Phobius"/>
    </source>
</evidence>
<keyword evidence="4" id="KW-1185">Reference proteome</keyword>
<feature type="transmembrane region" description="Helical" evidence="2">
    <location>
        <begin position="54"/>
        <end position="75"/>
    </location>
</feature>
<feature type="region of interest" description="Disordered" evidence="1">
    <location>
        <begin position="833"/>
        <end position="879"/>
    </location>
</feature>
<dbReference type="WBParaSite" id="TTAC_0000736101-mRNA-1">
    <property type="protein sequence ID" value="TTAC_0000736101-mRNA-1"/>
    <property type="gene ID" value="TTAC_0000736101"/>
</dbReference>
<feature type="compositionally biased region" description="Low complexity" evidence="1">
    <location>
        <begin position="834"/>
        <end position="855"/>
    </location>
</feature>
<reference evidence="5" key="1">
    <citation type="submission" date="2017-02" db="UniProtKB">
        <authorList>
            <consortium name="WormBaseParasite"/>
        </authorList>
    </citation>
    <scope>IDENTIFICATION</scope>
</reference>
<evidence type="ECO:0000313" key="4">
    <source>
        <dbReference type="Proteomes" id="UP000274429"/>
    </source>
</evidence>
<evidence type="ECO:0000313" key="5">
    <source>
        <dbReference type="WBParaSite" id="TTAC_0000736101-mRNA-1"/>
    </source>
</evidence>
<dbReference type="AlphaFoldDB" id="A0A0R3X268"/>
<dbReference type="PANTHER" id="PTHR21579:SF16">
    <property type="entry name" value="HTRL DOMAIN CONTAINING"/>
    <property type="match status" value="1"/>
</dbReference>
<feature type="transmembrane region" description="Helical" evidence="2">
    <location>
        <begin position="454"/>
        <end position="477"/>
    </location>
</feature>
<accession>A0A0R3X268</accession>